<dbReference type="SMART" id="SM00926">
    <property type="entry name" value="Molybdop_Fe4S4"/>
    <property type="match status" value="1"/>
</dbReference>
<comment type="caution">
    <text evidence="7">The sequence shown here is derived from an EMBL/GenBank/DDBJ whole genome shotgun (WGS) entry which is preliminary data.</text>
</comment>
<dbReference type="Gene3D" id="3.40.228.10">
    <property type="entry name" value="Dimethylsulfoxide Reductase, domain 2"/>
    <property type="match status" value="1"/>
</dbReference>
<evidence type="ECO:0000256" key="2">
    <source>
        <dbReference type="ARBA" id="ARBA00022723"/>
    </source>
</evidence>
<dbReference type="EMBL" id="ADVG01000004">
    <property type="protein sequence ID" value="EFH82641.1"/>
    <property type="molecule type" value="Genomic_DNA"/>
</dbReference>
<feature type="transmembrane region" description="Helical" evidence="5">
    <location>
        <begin position="206"/>
        <end position="227"/>
    </location>
</feature>
<dbReference type="InParanoid" id="D6U1J7"/>
<dbReference type="PROSITE" id="PS51669">
    <property type="entry name" value="4FE4S_MOW_BIS_MGD"/>
    <property type="match status" value="1"/>
</dbReference>
<keyword evidence="3" id="KW-0408">Iron</keyword>
<evidence type="ECO:0000313" key="7">
    <source>
        <dbReference type="EMBL" id="EFH82641.1"/>
    </source>
</evidence>
<accession>D6U1J7</accession>
<dbReference type="PANTHER" id="PTHR43105:SF10">
    <property type="entry name" value="NADH-QUINONE OXIDOREDUCTASE SUBUNIT G"/>
    <property type="match status" value="1"/>
</dbReference>
<evidence type="ECO:0000256" key="3">
    <source>
        <dbReference type="ARBA" id="ARBA00023004"/>
    </source>
</evidence>
<dbReference type="GO" id="GO:0046872">
    <property type="term" value="F:metal ion binding"/>
    <property type="evidence" value="ECO:0007669"/>
    <property type="project" value="UniProtKB-KW"/>
</dbReference>
<dbReference type="GO" id="GO:0051539">
    <property type="term" value="F:4 iron, 4 sulfur cluster binding"/>
    <property type="evidence" value="ECO:0007669"/>
    <property type="project" value="UniProtKB-KW"/>
</dbReference>
<feature type="domain" description="4Fe-4S Mo/W bis-MGD-type" evidence="6">
    <location>
        <begin position="38"/>
        <end position="94"/>
    </location>
</feature>
<organism evidence="7 8">
    <name type="scientific">Ktedonobacter racemifer DSM 44963</name>
    <dbReference type="NCBI Taxonomy" id="485913"/>
    <lineage>
        <taxon>Bacteria</taxon>
        <taxon>Bacillati</taxon>
        <taxon>Chloroflexota</taxon>
        <taxon>Ktedonobacteria</taxon>
        <taxon>Ktedonobacterales</taxon>
        <taxon>Ktedonobacteraceae</taxon>
        <taxon>Ktedonobacter</taxon>
    </lineage>
</organism>
<keyword evidence="1" id="KW-0004">4Fe-4S</keyword>
<dbReference type="GO" id="GO:0003954">
    <property type="term" value="F:NADH dehydrogenase activity"/>
    <property type="evidence" value="ECO:0007669"/>
    <property type="project" value="TreeGrafter"/>
</dbReference>
<evidence type="ECO:0000256" key="4">
    <source>
        <dbReference type="ARBA" id="ARBA00023014"/>
    </source>
</evidence>
<proteinExistence type="predicted"/>
<dbReference type="RefSeq" id="WP_007920910.1">
    <property type="nucleotide sequence ID" value="NZ_ADVG01000004.1"/>
</dbReference>
<gene>
    <name evidence="7" type="ORF">Krac_3476</name>
</gene>
<dbReference type="SUPFAM" id="SSF53706">
    <property type="entry name" value="Formate dehydrogenase/DMSO reductase, domains 1-3"/>
    <property type="match status" value="1"/>
</dbReference>
<dbReference type="AlphaFoldDB" id="D6U1J7"/>
<dbReference type="InterPro" id="IPR050123">
    <property type="entry name" value="Prok_molybdopt-oxidoreductase"/>
</dbReference>
<dbReference type="STRING" id="485913.Krac_3476"/>
<sequence length="270" mass="30179">MSVDKNIFRHLRRNQPETFDFHTGDHAPNRWRSDEVIDRYVPTHCCYCGVQCGMYLKVARGRVVGVEPREDFPLNHGMLCPKGSTAYQTAHHPDRLTRPLMGRHGKNSPLEPASWDEALDTIAQRFQALQAEHGRDCVSVFSGSSTTNEKCYIMGKFARVALGTRHCDYNGRLCMSSATGASERSLGIDRAANPISDMLRILQGRIALVQGQVFIVAIIVIAQLWLVSDALYELLSGRVASLAWLALASVLGFALALIVVFWPRRRIEEP</sequence>
<reference evidence="7 8" key="1">
    <citation type="journal article" date="2011" name="Stand. Genomic Sci.">
        <title>Non-contiguous finished genome sequence and contextual data of the filamentous soil bacterium Ktedonobacter racemifer type strain (SOSP1-21).</title>
        <authorList>
            <person name="Chang Y.J."/>
            <person name="Land M."/>
            <person name="Hauser L."/>
            <person name="Chertkov O."/>
            <person name="Del Rio T.G."/>
            <person name="Nolan M."/>
            <person name="Copeland A."/>
            <person name="Tice H."/>
            <person name="Cheng J.F."/>
            <person name="Lucas S."/>
            <person name="Han C."/>
            <person name="Goodwin L."/>
            <person name="Pitluck S."/>
            <person name="Ivanova N."/>
            <person name="Ovchinikova G."/>
            <person name="Pati A."/>
            <person name="Chen A."/>
            <person name="Palaniappan K."/>
            <person name="Mavromatis K."/>
            <person name="Liolios K."/>
            <person name="Brettin T."/>
            <person name="Fiebig A."/>
            <person name="Rohde M."/>
            <person name="Abt B."/>
            <person name="Goker M."/>
            <person name="Detter J.C."/>
            <person name="Woyke T."/>
            <person name="Bristow J."/>
            <person name="Eisen J.A."/>
            <person name="Markowitz V."/>
            <person name="Hugenholtz P."/>
            <person name="Kyrpides N.C."/>
            <person name="Klenk H.P."/>
            <person name="Lapidus A."/>
        </authorList>
    </citation>
    <scope>NUCLEOTIDE SEQUENCE [LARGE SCALE GENOMIC DNA]</scope>
    <source>
        <strain evidence="8">DSM 44963</strain>
    </source>
</reference>
<evidence type="ECO:0000256" key="1">
    <source>
        <dbReference type="ARBA" id="ARBA00022485"/>
    </source>
</evidence>
<keyword evidence="8" id="KW-1185">Reference proteome</keyword>
<dbReference type="Pfam" id="PF00384">
    <property type="entry name" value="Molybdopterin"/>
    <property type="match status" value="1"/>
</dbReference>
<dbReference type="GO" id="GO:0016020">
    <property type="term" value="C:membrane"/>
    <property type="evidence" value="ECO:0007669"/>
    <property type="project" value="TreeGrafter"/>
</dbReference>
<keyword evidence="4" id="KW-0411">Iron-sulfur</keyword>
<dbReference type="Pfam" id="PF04879">
    <property type="entry name" value="Molybdop_Fe4S4"/>
    <property type="match status" value="1"/>
</dbReference>
<keyword evidence="5" id="KW-0812">Transmembrane</keyword>
<dbReference type="InterPro" id="IPR006963">
    <property type="entry name" value="Mopterin_OxRdtase_4Fe-4S_dom"/>
</dbReference>
<dbReference type="Gene3D" id="3.40.50.740">
    <property type="match status" value="1"/>
</dbReference>
<evidence type="ECO:0000313" key="8">
    <source>
        <dbReference type="Proteomes" id="UP000004508"/>
    </source>
</evidence>
<dbReference type="InterPro" id="IPR006656">
    <property type="entry name" value="Mopterin_OxRdtase"/>
</dbReference>
<feature type="transmembrane region" description="Helical" evidence="5">
    <location>
        <begin position="239"/>
        <end position="262"/>
    </location>
</feature>
<name>D6U1J7_KTERA</name>
<evidence type="ECO:0000259" key="6">
    <source>
        <dbReference type="PROSITE" id="PS51669"/>
    </source>
</evidence>
<dbReference type="OrthoDB" id="9805142at2"/>
<keyword evidence="5" id="KW-1133">Transmembrane helix</keyword>
<evidence type="ECO:0000256" key="5">
    <source>
        <dbReference type="SAM" id="Phobius"/>
    </source>
</evidence>
<keyword evidence="5" id="KW-0472">Membrane</keyword>
<keyword evidence="2" id="KW-0479">Metal-binding</keyword>
<dbReference type="Proteomes" id="UP000004508">
    <property type="component" value="Unassembled WGS sequence"/>
</dbReference>
<dbReference type="PANTHER" id="PTHR43105">
    <property type="entry name" value="RESPIRATORY NITRATE REDUCTASE"/>
    <property type="match status" value="1"/>
</dbReference>
<dbReference type="Gene3D" id="2.20.25.90">
    <property type="entry name" value="ADC-like domains"/>
    <property type="match status" value="1"/>
</dbReference>
<dbReference type="GO" id="GO:0022904">
    <property type="term" value="P:respiratory electron transport chain"/>
    <property type="evidence" value="ECO:0007669"/>
    <property type="project" value="TreeGrafter"/>
</dbReference>
<dbReference type="eggNOG" id="COG0243">
    <property type="taxonomic scope" value="Bacteria"/>
</dbReference>
<protein>
    <submittedName>
        <fullName evidence="7">Molybdopterin oxidoreductase Fe4S4 region</fullName>
    </submittedName>
</protein>